<proteinExistence type="predicted"/>
<accession>A0A5J5IYF6</accession>
<dbReference type="InterPro" id="IPR011335">
    <property type="entry name" value="Restrct_endonuc-II-like"/>
</dbReference>
<protein>
    <submittedName>
        <fullName evidence="2">DUF559 domain-containing protein</fullName>
    </submittedName>
</protein>
<dbReference type="Pfam" id="PF04480">
    <property type="entry name" value="DUF559"/>
    <property type="match status" value="1"/>
</dbReference>
<feature type="domain" description="DUF559" evidence="1">
    <location>
        <begin position="266"/>
        <end position="325"/>
    </location>
</feature>
<dbReference type="OrthoDB" id="3173471at2"/>
<reference evidence="3" key="1">
    <citation type="submission" date="2019-09" db="EMBL/GenBank/DDBJ databases">
        <title>Mumia zhuanghuii sp. nov. isolated from the intestinal contents of plateau pika (Ochotona curzoniae) in the Qinghai-Tibet plateau of China.</title>
        <authorList>
            <person name="Tian Z."/>
        </authorList>
    </citation>
    <scope>NUCLEOTIDE SEQUENCE [LARGE SCALE GENOMIC DNA]</scope>
    <source>
        <strain evidence="3">DSM 25564</strain>
    </source>
</reference>
<evidence type="ECO:0000313" key="3">
    <source>
        <dbReference type="Proteomes" id="UP000327039"/>
    </source>
</evidence>
<evidence type="ECO:0000313" key="2">
    <source>
        <dbReference type="EMBL" id="KAA9089865.1"/>
    </source>
</evidence>
<dbReference type="Gene3D" id="3.40.960.10">
    <property type="entry name" value="VSR Endonuclease"/>
    <property type="match status" value="1"/>
</dbReference>
<comment type="caution">
    <text evidence="2">The sequence shown here is derived from an EMBL/GenBank/DDBJ whole genome shotgun (WGS) entry which is preliminary data.</text>
</comment>
<keyword evidence="3" id="KW-1185">Reference proteome</keyword>
<organism evidence="2 3">
    <name type="scientific">Microbacterium radiodurans</name>
    <dbReference type="NCBI Taxonomy" id="661398"/>
    <lineage>
        <taxon>Bacteria</taxon>
        <taxon>Bacillati</taxon>
        <taxon>Actinomycetota</taxon>
        <taxon>Actinomycetes</taxon>
        <taxon>Micrococcales</taxon>
        <taxon>Microbacteriaceae</taxon>
        <taxon>Microbacterium</taxon>
    </lineage>
</organism>
<dbReference type="InterPro" id="IPR007569">
    <property type="entry name" value="DUF559"/>
</dbReference>
<dbReference type="EMBL" id="VYRZ01000001">
    <property type="protein sequence ID" value="KAA9089865.1"/>
    <property type="molecule type" value="Genomic_DNA"/>
</dbReference>
<evidence type="ECO:0000259" key="1">
    <source>
        <dbReference type="Pfam" id="PF04480"/>
    </source>
</evidence>
<gene>
    <name evidence="2" type="ORF">F6B42_05325</name>
</gene>
<dbReference type="SUPFAM" id="SSF52980">
    <property type="entry name" value="Restriction endonuclease-like"/>
    <property type="match status" value="1"/>
</dbReference>
<dbReference type="Proteomes" id="UP000327039">
    <property type="component" value="Unassembled WGS sequence"/>
</dbReference>
<name>A0A5J5IYF6_9MICO</name>
<dbReference type="AlphaFoldDB" id="A0A5J5IYF6"/>
<sequence>MGAGDGAAPAHGRAREELCTAGGARHRPRLATRHSAVMRRAELPPSLPSTFLVEEARDRGVSPGRLRAQDLTSPVHGARARGEIDERARLRLILARVPDGAFVCGPTAALVHGMPLPRSLEVAAAARPHVAVALPANRVRRPEVVGRALAVDADDVTEVDGIRATTFERTWVDLGGSVAVPALVAAGDALISRRGPRTTAEALARAHAKAGRSRGAVRRAEALTLIDDGAESPRESKLRVLIVRAGLPRPRTNVAIRAGGRFVARVDMLFPDARLVVEYDGDYHRDLSQWSRDQSRRAELESLGYRVTVVTARDFDDPETLVRRIRRLLARQA</sequence>